<evidence type="ECO:0000313" key="2">
    <source>
        <dbReference type="Proteomes" id="UP001149860"/>
    </source>
</evidence>
<keyword evidence="2" id="KW-1185">Reference proteome</keyword>
<dbReference type="Proteomes" id="UP001149860">
    <property type="component" value="Chromosome"/>
</dbReference>
<dbReference type="EMBL" id="CP168151">
    <property type="protein sequence ID" value="XFD39156.1"/>
    <property type="molecule type" value="Genomic_DNA"/>
</dbReference>
<name>A0ACD5DDD0_9LACO</name>
<sequence>MNDRQLKKLISFLGQRYGTFDPFTIAEKLNIDVQYRPFSKKPLGDTINFFGRPIILLAESLKESNQRYFVCAHELGHAIEHANMQAYYVSNDFAKTHYEVQADKFAVSLLGQLYVEENGHIPDNWMDLVHEYGYPSL</sequence>
<organism evidence="1 2">
    <name type="scientific">Lentilactobacillus terminaliae</name>
    <dbReference type="NCBI Taxonomy" id="3003483"/>
    <lineage>
        <taxon>Bacteria</taxon>
        <taxon>Bacillati</taxon>
        <taxon>Bacillota</taxon>
        <taxon>Bacilli</taxon>
        <taxon>Lactobacillales</taxon>
        <taxon>Lactobacillaceae</taxon>
        <taxon>Lentilactobacillus</taxon>
    </lineage>
</organism>
<gene>
    <name evidence="1" type="ORF">O0236_006885</name>
</gene>
<accession>A0ACD5DDD0</accession>
<protein>
    <submittedName>
        <fullName evidence="1">ImmA/IrrE family metallo-endopeptidase</fullName>
    </submittedName>
</protein>
<evidence type="ECO:0000313" key="1">
    <source>
        <dbReference type="EMBL" id="XFD39156.1"/>
    </source>
</evidence>
<reference evidence="1" key="1">
    <citation type="submission" date="2024-08" db="EMBL/GenBank/DDBJ databases">
        <title>Lentilactobacillus sp. nov., isolated from tree bark.</title>
        <authorList>
            <person name="Phuengjayaem S."/>
            <person name="Tanasupawat S."/>
        </authorList>
    </citation>
    <scope>NUCLEOTIDE SEQUENCE</scope>
    <source>
        <strain evidence="1">SPB1-3</strain>
    </source>
</reference>
<proteinExistence type="predicted"/>